<dbReference type="PANTHER" id="PTHR44390">
    <property type="entry name" value="CENTROSOMAL PROTEIN OF 41 KDA"/>
    <property type="match status" value="1"/>
</dbReference>
<evidence type="ECO:0000256" key="5">
    <source>
        <dbReference type="ARBA" id="ARBA00022794"/>
    </source>
</evidence>
<comment type="subcellular location">
    <subcellularLocation>
        <location evidence="1">Cytoplasm</location>
        <location evidence="1">Cytoskeleton</location>
        <location evidence="1">Cilium basal body</location>
    </subcellularLocation>
    <subcellularLocation>
        <location evidence="2">Cytoplasm</location>
        <location evidence="2">Cytoskeleton</location>
        <location evidence="2">Microtubule organizing center</location>
        <location evidence="2">Centrosome</location>
    </subcellularLocation>
</comment>
<keyword evidence="5" id="KW-0970">Cilium biogenesis/degradation</keyword>
<keyword evidence="8" id="KW-0206">Cytoskeleton</keyword>
<dbReference type="InterPro" id="IPR051889">
    <property type="entry name" value="CEP41"/>
</dbReference>
<dbReference type="Pfam" id="PF00581">
    <property type="entry name" value="Rhodanese"/>
    <property type="match status" value="1"/>
</dbReference>
<dbReference type="GO" id="GO:0005813">
    <property type="term" value="C:centrosome"/>
    <property type="evidence" value="ECO:0007669"/>
    <property type="project" value="UniProtKB-SubCell"/>
</dbReference>
<name>A0A7J6SNN0_PEROL</name>
<feature type="domain" description="Rhodanese" evidence="12">
    <location>
        <begin position="145"/>
        <end position="257"/>
    </location>
</feature>
<evidence type="ECO:0000256" key="6">
    <source>
        <dbReference type="ARBA" id="ARBA00022927"/>
    </source>
</evidence>
<evidence type="ECO:0000313" key="14">
    <source>
        <dbReference type="Proteomes" id="UP000553632"/>
    </source>
</evidence>
<evidence type="ECO:0000256" key="10">
    <source>
        <dbReference type="ARBA" id="ARBA00038465"/>
    </source>
</evidence>
<organism evidence="13 14">
    <name type="scientific">Perkinsus olseni</name>
    <name type="common">Perkinsus atlanticus</name>
    <dbReference type="NCBI Taxonomy" id="32597"/>
    <lineage>
        <taxon>Eukaryota</taxon>
        <taxon>Sar</taxon>
        <taxon>Alveolata</taxon>
        <taxon>Perkinsozoa</taxon>
        <taxon>Perkinsea</taxon>
        <taxon>Perkinsida</taxon>
        <taxon>Perkinsidae</taxon>
        <taxon>Perkinsus</taxon>
    </lineage>
</organism>
<feature type="region of interest" description="Disordered" evidence="11">
    <location>
        <begin position="98"/>
        <end position="128"/>
    </location>
</feature>
<dbReference type="EMBL" id="JABANO010016885">
    <property type="protein sequence ID" value="KAF4734413.1"/>
    <property type="molecule type" value="Genomic_DNA"/>
</dbReference>
<dbReference type="GO" id="GO:0015031">
    <property type="term" value="P:protein transport"/>
    <property type="evidence" value="ECO:0007669"/>
    <property type="project" value="UniProtKB-KW"/>
</dbReference>
<dbReference type="SUPFAM" id="SSF52821">
    <property type="entry name" value="Rhodanese/Cell cycle control phosphatase"/>
    <property type="match status" value="1"/>
</dbReference>
<dbReference type="GO" id="GO:0060271">
    <property type="term" value="P:cilium assembly"/>
    <property type="evidence" value="ECO:0007669"/>
    <property type="project" value="TreeGrafter"/>
</dbReference>
<reference evidence="13 14" key="1">
    <citation type="submission" date="2020-04" db="EMBL/GenBank/DDBJ databases">
        <title>Perkinsus olseni comparative genomics.</title>
        <authorList>
            <person name="Bogema D.R."/>
        </authorList>
    </citation>
    <scope>NUCLEOTIDE SEQUENCE [LARGE SCALE GENOMIC DNA]</scope>
    <source>
        <strain evidence="13 14">ATCC PRA-207</strain>
    </source>
</reference>
<dbReference type="Proteomes" id="UP000553632">
    <property type="component" value="Unassembled WGS sequence"/>
</dbReference>
<feature type="region of interest" description="Disordered" evidence="11">
    <location>
        <begin position="328"/>
        <end position="352"/>
    </location>
</feature>
<dbReference type="AlphaFoldDB" id="A0A7J6SNN0"/>
<keyword evidence="7" id="KW-0969">Cilium</keyword>
<keyword evidence="9" id="KW-0966">Cell projection</keyword>
<evidence type="ECO:0000256" key="1">
    <source>
        <dbReference type="ARBA" id="ARBA00004120"/>
    </source>
</evidence>
<evidence type="ECO:0000256" key="7">
    <source>
        <dbReference type="ARBA" id="ARBA00023069"/>
    </source>
</evidence>
<comment type="similarity">
    <text evidence="10">Belongs to the CEP41 family.</text>
</comment>
<keyword evidence="4" id="KW-0963">Cytoplasm</keyword>
<feature type="non-terminal residue" evidence="13">
    <location>
        <position position="352"/>
    </location>
</feature>
<keyword evidence="14" id="KW-1185">Reference proteome</keyword>
<dbReference type="InterPro" id="IPR036873">
    <property type="entry name" value="Rhodanese-like_dom_sf"/>
</dbReference>
<feature type="compositionally biased region" description="Polar residues" evidence="11">
    <location>
        <begin position="112"/>
        <end position="128"/>
    </location>
</feature>
<evidence type="ECO:0000256" key="8">
    <source>
        <dbReference type="ARBA" id="ARBA00023212"/>
    </source>
</evidence>
<evidence type="ECO:0000256" key="9">
    <source>
        <dbReference type="ARBA" id="ARBA00023273"/>
    </source>
</evidence>
<dbReference type="SMART" id="SM00450">
    <property type="entry name" value="RHOD"/>
    <property type="match status" value="1"/>
</dbReference>
<keyword evidence="6" id="KW-0653">Protein transport</keyword>
<dbReference type="PANTHER" id="PTHR44390:SF1">
    <property type="entry name" value="CENTROSOMAL PROTEIN OF 41 KDA"/>
    <property type="match status" value="1"/>
</dbReference>
<proteinExistence type="inferred from homology"/>
<evidence type="ECO:0000256" key="3">
    <source>
        <dbReference type="ARBA" id="ARBA00022448"/>
    </source>
</evidence>
<gene>
    <name evidence="13" type="primary">BRIP1_1</name>
    <name evidence="13" type="ORF">FOZ63_001512</name>
</gene>
<dbReference type="OMA" id="EECHIIT"/>
<dbReference type="GO" id="GO:0036064">
    <property type="term" value="C:ciliary basal body"/>
    <property type="evidence" value="ECO:0007669"/>
    <property type="project" value="TreeGrafter"/>
</dbReference>
<accession>A0A7J6SNN0</accession>
<dbReference type="Gene3D" id="3.40.250.10">
    <property type="entry name" value="Rhodanese-like domain"/>
    <property type="match status" value="1"/>
</dbReference>
<dbReference type="PROSITE" id="PS50206">
    <property type="entry name" value="RHODANESE_3"/>
    <property type="match status" value="1"/>
</dbReference>
<evidence type="ECO:0000259" key="12">
    <source>
        <dbReference type="PROSITE" id="PS50206"/>
    </source>
</evidence>
<comment type="caution">
    <text evidence="13">The sequence shown here is derived from an EMBL/GenBank/DDBJ whole genome shotgun (WGS) entry which is preliminary data.</text>
</comment>
<sequence>MSFAAPRKNTDTGSPLVPRRKNVLDRKIKPNPKYAHVMLPVVSNIDTGATAKNITLVSDKELASRKQEVFNRIKPGTLARILRESEVIESVYAMTDSATSDNADWSPAASDVTATSRGHTNKTGASQKSATVHSVISSESMGWVDTSDVLLLDLRAPEDFNVAHIATAVSYPAVLLARDRILPEMAKFRTSRGLGDSKGIPASIAHEKRARVMVVYDIDDRAAKNTVTAMVQKGWDEVYLLSGGFKEFSSSYPELVDGDIDSVLRAGGGTSKKMRVPRRHQGEGRKGYVLTNPEMEAKSSMSEHADSFARPSFLDDSKTVVKEWMDNRQQKELGGFKTTWRPGGDPDDPSSS</sequence>
<evidence type="ECO:0000256" key="2">
    <source>
        <dbReference type="ARBA" id="ARBA00004300"/>
    </source>
</evidence>
<evidence type="ECO:0000256" key="11">
    <source>
        <dbReference type="SAM" id="MobiDB-lite"/>
    </source>
</evidence>
<evidence type="ECO:0000313" key="13">
    <source>
        <dbReference type="EMBL" id="KAF4734413.1"/>
    </source>
</evidence>
<keyword evidence="3" id="KW-0813">Transport</keyword>
<evidence type="ECO:0000256" key="4">
    <source>
        <dbReference type="ARBA" id="ARBA00022490"/>
    </source>
</evidence>
<protein>
    <submittedName>
        <fullName evidence="13">Fanconi anemia group J protein</fullName>
    </submittedName>
</protein>
<dbReference type="InterPro" id="IPR001763">
    <property type="entry name" value="Rhodanese-like_dom"/>
</dbReference>